<dbReference type="SUPFAM" id="SSF48726">
    <property type="entry name" value="Immunoglobulin"/>
    <property type="match status" value="1"/>
</dbReference>
<dbReference type="EMBL" id="CACVKT020001486">
    <property type="protein sequence ID" value="CAC5368450.1"/>
    <property type="molecule type" value="Genomic_DNA"/>
</dbReference>
<dbReference type="InterPro" id="IPR013783">
    <property type="entry name" value="Ig-like_fold"/>
</dbReference>
<reference evidence="2 3" key="1">
    <citation type="submission" date="2020-06" db="EMBL/GenBank/DDBJ databases">
        <authorList>
            <person name="Li R."/>
            <person name="Bekaert M."/>
        </authorList>
    </citation>
    <scope>NUCLEOTIDE SEQUENCE [LARGE SCALE GENOMIC DNA]</scope>
    <source>
        <strain evidence="3">wild</strain>
    </source>
</reference>
<dbReference type="Gene3D" id="2.60.40.10">
    <property type="entry name" value="Immunoglobulins"/>
    <property type="match status" value="1"/>
</dbReference>
<feature type="compositionally biased region" description="Polar residues" evidence="1">
    <location>
        <begin position="136"/>
        <end position="155"/>
    </location>
</feature>
<dbReference type="OrthoDB" id="6282755at2759"/>
<feature type="region of interest" description="Disordered" evidence="1">
    <location>
        <begin position="136"/>
        <end position="157"/>
    </location>
</feature>
<accession>A0A6J8AHS9</accession>
<dbReference type="AlphaFoldDB" id="A0A6J8AHS9"/>
<dbReference type="InterPro" id="IPR036179">
    <property type="entry name" value="Ig-like_dom_sf"/>
</dbReference>
<evidence type="ECO:0000256" key="1">
    <source>
        <dbReference type="SAM" id="MobiDB-lite"/>
    </source>
</evidence>
<sequence>MKYSYTAKTVDWTGPNHENKEFGLEEKDMYGIKRLWNVTDYTNNGHLNPKLPHAKRLQIVGDEKGQFYLQVENISLYDAGLYRCQMIINESVIMETFIIQINQNNIQSIPSHSRIVVENMDITLVTEVQHLAITNNDDNTSKSASSDNDSNTLENLNDGYEHPYTTLMINNRTEDEHVYLPSRKNASNEHSTVFENAACKLSFALTELNSTHDITKTHCCQNEVHENENSNDLKDSISRSNVFSQTNIPEYINLSLKQ</sequence>
<proteinExistence type="predicted"/>
<keyword evidence="3" id="KW-1185">Reference proteome</keyword>
<protein>
    <recommendedName>
        <fullName evidence="4">Immunoglobulin V-set domain-containing protein</fullName>
    </recommendedName>
</protein>
<evidence type="ECO:0008006" key="4">
    <source>
        <dbReference type="Google" id="ProtNLM"/>
    </source>
</evidence>
<gene>
    <name evidence="2" type="ORF">MCOR_7991</name>
</gene>
<organism evidence="2 3">
    <name type="scientific">Mytilus coruscus</name>
    <name type="common">Sea mussel</name>
    <dbReference type="NCBI Taxonomy" id="42192"/>
    <lineage>
        <taxon>Eukaryota</taxon>
        <taxon>Metazoa</taxon>
        <taxon>Spiralia</taxon>
        <taxon>Lophotrochozoa</taxon>
        <taxon>Mollusca</taxon>
        <taxon>Bivalvia</taxon>
        <taxon>Autobranchia</taxon>
        <taxon>Pteriomorphia</taxon>
        <taxon>Mytilida</taxon>
        <taxon>Mytiloidea</taxon>
        <taxon>Mytilidae</taxon>
        <taxon>Mytilinae</taxon>
        <taxon>Mytilus</taxon>
    </lineage>
</organism>
<evidence type="ECO:0000313" key="2">
    <source>
        <dbReference type="EMBL" id="CAC5368450.1"/>
    </source>
</evidence>
<evidence type="ECO:0000313" key="3">
    <source>
        <dbReference type="Proteomes" id="UP000507470"/>
    </source>
</evidence>
<dbReference type="Proteomes" id="UP000507470">
    <property type="component" value="Unassembled WGS sequence"/>
</dbReference>
<name>A0A6J8AHS9_MYTCO</name>